<feature type="domain" description="3-oxo-5-alpha-steroid 4-dehydrogenase C-terminal" evidence="7">
    <location>
        <begin position="126"/>
        <end position="306"/>
    </location>
</feature>
<dbReference type="PANTHER" id="PTHR10556">
    <property type="entry name" value="3-OXO-5-ALPHA-STEROID 4-DEHYDROGENASE"/>
    <property type="match status" value="1"/>
</dbReference>
<evidence type="ECO:0000256" key="1">
    <source>
        <dbReference type="ARBA" id="ARBA00004141"/>
    </source>
</evidence>
<keyword evidence="3 6" id="KW-0812">Transmembrane</keyword>
<organism evidence="8 9">
    <name type="scientific">Cerrena zonata</name>
    <dbReference type="NCBI Taxonomy" id="2478898"/>
    <lineage>
        <taxon>Eukaryota</taxon>
        <taxon>Fungi</taxon>
        <taxon>Dikarya</taxon>
        <taxon>Basidiomycota</taxon>
        <taxon>Agaricomycotina</taxon>
        <taxon>Agaricomycetes</taxon>
        <taxon>Polyporales</taxon>
        <taxon>Cerrenaceae</taxon>
        <taxon>Cerrena</taxon>
    </lineage>
</organism>
<evidence type="ECO:0000256" key="4">
    <source>
        <dbReference type="ARBA" id="ARBA00022989"/>
    </source>
</evidence>
<feature type="transmembrane region" description="Helical" evidence="6">
    <location>
        <begin position="125"/>
        <end position="144"/>
    </location>
</feature>
<evidence type="ECO:0000313" key="9">
    <source>
        <dbReference type="Proteomes" id="UP001385951"/>
    </source>
</evidence>
<dbReference type="InterPro" id="IPR001104">
    <property type="entry name" value="3-oxo-5_a-steroid_4-DH_C"/>
</dbReference>
<dbReference type="GO" id="GO:0006629">
    <property type="term" value="P:lipid metabolic process"/>
    <property type="evidence" value="ECO:0007669"/>
    <property type="project" value="InterPro"/>
</dbReference>
<comment type="similarity">
    <text evidence="2">Belongs to the steroid 5-alpha reductase family.</text>
</comment>
<evidence type="ECO:0000313" key="8">
    <source>
        <dbReference type="EMBL" id="KAK7691767.1"/>
    </source>
</evidence>
<evidence type="ECO:0000256" key="3">
    <source>
        <dbReference type="ARBA" id="ARBA00022692"/>
    </source>
</evidence>
<dbReference type="GO" id="GO:0016020">
    <property type="term" value="C:membrane"/>
    <property type="evidence" value="ECO:0007669"/>
    <property type="project" value="UniProtKB-SubCell"/>
</dbReference>
<proteinExistence type="inferred from homology"/>
<feature type="transmembrane region" description="Helical" evidence="6">
    <location>
        <begin position="20"/>
        <end position="44"/>
    </location>
</feature>
<feature type="transmembrane region" description="Helical" evidence="6">
    <location>
        <begin position="95"/>
        <end position="113"/>
    </location>
</feature>
<dbReference type="Gene3D" id="1.20.120.1630">
    <property type="match status" value="1"/>
</dbReference>
<keyword evidence="4 6" id="KW-1133">Transmembrane helix</keyword>
<keyword evidence="5 6" id="KW-0472">Membrane</keyword>
<name>A0AAW0GPE0_9APHY</name>
<dbReference type="Proteomes" id="UP001385951">
    <property type="component" value="Unassembled WGS sequence"/>
</dbReference>
<sequence length="306" mass="34928">MFGLLKDVGQMQVLYDVARKWFAIVPTIVCPINFLIVAPFGRFAPTENSIFLLDGVKSWIAMELVSPSTFIYTFLHSPLSLTHHASPPPLNLTHPPTFLSGLFLLHYLNRALISPLRTPSRSKSHIIVPLSGLSFNVMNGFLMGSYLSSSQAEGYLEGAFRRPMFWLGVGMWVCGLAGNILHDEILLNLRRNAKAKGKARASDDSDDKKKNKQEHYAIPHGYLYKYISYPNYFCEWMEWLGFALAASPLPSFTSLDAFFMTVSPPFLFFMSEIFLMIPRAYRGHKWYHTKFPHYPKERKAVVPFLF</sequence>
<comment type="caution">
    <text evidence="8">The sequence shown here is derived from an EMBL/GenBank/DDBJ whole genome shotgun (WGS) entry which is preliminary data.</text>
</comment>
<dbReference type="PANTHER" id="PTHR10556:SF43">
    <property type="entry name" value="STEROID 5-ALPHA-REDUCTASE DET2"/>
    <property type="match status" value="1"/>
</dbReference>
<evidence type="ECO:0000256" key="5">
    <source>
        <dbReference type="ARBA" id="ARBA00023136"/>
    </source>
</evidence>
<gene>
    <name evidence="8" type="ORF">QCA50_005168</name>
</gene>
<protein>
    <recommendedName>
        <fullName evidence="7">3-oxo-5-alpha-steroid 4-dehydrogenase C-terminal domain-containing protein</fullName>
    </recommendedName>
</protein>
<accession>A0AAW0GPE0</accession>
<dbReference type="EMBL" id="JASBNA010000005">
    <property type="protein sequence ID" value="KAK7691767.1"/>
    <property type="molecule type" value="Genomic_DNA"/>
</dbReference>
<dbReference type="Pfam" id="PF02544">
    <property type="entry name" value="Steroid_dh"/>
    <property type="match status" value="1"/>
</dbReference>
<dbReference type="AlphaFoldDB" id="A0AAW0GPE0"/>
<comment type="subcellular location">
    <subcellularLocation>
        <location evidence="1">Membrane</location>
        <topology evidence="1">Multi-pass membrane protein</topology>
    </subcellularLocation>
</comment>
<keyword evidence="9" id="KW-1185">Reference proteome</keyword>
<dbReference type="PROSITE" id="PS50244">
    <property type="entry name" value="S5A_REDUCTASE"/>
    <property type="match status" value="1"/>
</dbReference>
<reference evidence="8 9" key="1">
    <citation type="submission" date="2022-09" db="EMBL/GenBank/DDBJ databases">
        <authorList>
            <person name="Palmer J.M."/>
        </authorList>
    </citation>
    <scope>NUCLEOTIDE SEQUENCE [LARGE SCALE GENOMIC DNA]</scope>
    <source>
        <strain evidence="8 9">DSM 7382</strain>
    </source>
</reference>
<evidence type="ECO:0000256" key="6">
    <source>
        <dbReference type="SAM" id="Phobius"/>
    </source>
</evidence>
<feature type="transmembrane region" description="Helical" evidence="6">
    <location>
        <begin position="164"/>
        <end position="181"/>
    </location>
</feature>
<evidence type="ECO:0000256" key="2">
    <source>
        <dbReference type="ARBA" id="ARBA00007742"/>
    </source>
</evidence>
<dbReference type="GO" id="GO:0016627">
    <property type="term" value="F:oxidoreductase activity, acting on the CH-CH group of donors"/>
    <property type="evidence" value="ECO:0007669"/>
    <property type="project" value="InterPro"/>
</dbReference>
<evidence type="ECO:0000259" key="7">
    <source>
        <dbReference type="Pfam" id="PF02544"/>
    </source>
</evidence>
<dbReference type="InterPro" id="IPR039357">
    <property type="entry name" value="SRD5A/TECR"/>
</dbReference>